<dbReference type="Gene3D" id="3.90.1570.10">
    <property type="entry name" value="tt1808, chain A"/>
    <property type="match status" value="1"/>
</dbReference>
<dbReference type="PANTHER" id="PTHR36558">
    <property type="entry name" value="GLR1098 PROTEIN"/>
    <property type="match status" value="1"/>
</dbReference>
<dbReference type="AlphaFoldDB" id="A0A1Z4GRK0"/>
<reference evidence="2 3" key="1">
    <citation type="submission" date="2017-06" db="EMBL/GenBank/DDBJ databases">
        <title>Genome sequencing of cyanobaciteial culture collection at National Institute for Environmental Studies (NIES).</title>
        <authorList>
            <person name="Hirose Y."/>
            <person name="Shimura Y."/>
            <person name="Fujisawa T."/>
            <person name="Nakamura Y."/>
            <person name="Kawachi M."/>
        </authorList>
    </citation>
    <scope>NUCLEOTIDE SEQUENCE [LARGE SCALE GENOMIC DNA]</scope>
    <source>
        <strain evidence="2 3">NIES-21</strain>
        <plasmid evidence="3">Plasmid2 dna</plasmid>
    </source>
</reference>
<feature type="domain" description="Putative restriction endonuclease" evidence="1">
    <location>
        <begin position="65"/>
        <end position="206"/>
    </location>
</feature>
<dbReference type="CDD" id="cd06260">
    <property type="entry name" value="DUF820-like"/>
    <property type="match status" value="1"/>
</dbReference>
<dbReference type="InterPro" id="IPR008538">
    <property type="entry name" value="Uma2"/>
</dbReference>
<keyword evidence="2" id="KW-0614">Plasmid</keyword>
<dbReference type="InterPro" id="IPR012296">
    <property type="entry name" value="Nuclease_put_TT1808"/>
</dbReference>
<keyword evidence="3" id="KW-1185">Reference proteome</keyword>
<evidence type="ECO:0000313" key="2">
    <source>
        <dbReference type="EMBL" id="BAY20117.1"/>
    </source>
</evidence>
<sequence>MESCQLGLDAKRGVAVAFSGAGLRVLSILYAVADNSGRANYLRGLIVVFAETSSSDIVTTRLTLDEYRVMEQTSPERHEYRNGEIITMSGGSEAHSAIASNLLIYLGFLLRDTDFRLYNGDLRVWIEEYQCGTYTDLMVVQGSPEFNGERNDEIVNPLLIVEVLSPSTEAYDRGDKFRKYRSLESFCEYLLVSQTEPYIEQYYNQERNSNDRWLWQVHSGLERSIFLHSLNVEVPLTEIYRRINF</sequence>
<protein>
    <recommendedName>
        <fullName evidence="1">Putative restriction endonuclease domain-containing protein</fullName>
    </recommendedName>
</protein>
<dbReference type="Pfam" id="PF05685">
    <property type="entry name" value="Uma2"/>
    <property type="match status" value="1"/>
</dbReference>
<evidence type="ECO:0000313" key="3">
    <source>
        <dbReference type="Proteomes" id="UP000218287"/>
    </source>
</evidence>
<geneLocation type="plasmid" evidence="3">
    <name>Plasmid2 dna</name>
</geneLocation>
<accession>A0A1Z4GRK0</accession>
<organism evidence="2 3">
    <name type="scientific">Anabaenopsis circularis NIES-21</name>
    <dbReference type="NCBI Taxonomy" id="1085406"/>
    <lineage>
        <taxon>Bacteria</taxon>
        <taxon>Bacillati</taxon>
        <taxon>Cyanobacteriota</taxon>
        <taxon>Cyanophyceae</taxon>
        <taxon>Nostocales</taxon>
        <taxon>Nodulariaceae</taxon>
        <taxon>Anabaenopsis</taxon>
    </lineage>
</organism>
<dbReference type="EMBL" id="AP018176">
    <property type="protein sequence ID" value="BAY20117.1"/>
    <property type="molecule type" value="Genomic_DNA"/>
</dbReference>
<proteinExistence type="predicted"/>
<dbReference type="SUPFAM" id="SSF52980">
    <property type="entry name" value="Restriction endonuclease-like"/>
    <property type="match status" value="1"/>
</dbReference>
<dbReference type="InterPro" id="IPR011335">
    <property type="entry name" value="Restrct_endonuc-II-like"/>
</dbReference>
<name>A0A1Z4GRK0_9CYAN</name>
<dbReference type="Proteomes" id="UP000218287">
    <property type="component" value="Plasmid Plasmid2 dna"/>
</dbReference>
<evidence type="ECO:0000259" key="1">
    <source>
        <dbReference type="Pfam" id="PF05685"/>
    </source>
</evidence>
<dbReference type="PANTHER" id="PTHR36558:SF1">
    <property type="entry name" value="RESTRICTION ENDONUCLEASE DOMAIN-CONTAINING PROTEIN-RELATED"/>
    <property type="match status" value="1"/>
</dbReference>
<gene>
    <name evidence="2" type="ORF">NIES21_59870</name>
</gene>